<feature type="region of interest" description="Disordered" evidence="10">
    <location>
        <begin position="1"/>
        <end position="37"/>
    </location>
</feature>
<feature type="region of interest" description="Disordered" evidence="10">
    <location>
        <begin position="838"/>
        <end position="913"/>
    </location>
</feature>
<name>A0A482W5Z4_ASBVE</name>
<dbReference type="PANTHER" id="PTHR45638">
    <property type="entry name" value="CYCLIC NUCLEOTIDE-GATED CATION CHANNEL SUBUNIT A"/>
    <property type="match status" value="1"/>
</dbReference>
<evidence type="ECO:0000256" key="9">
    <source>
        <dbReference type="SAM" id="Coils"/>
    </source>
</evidence>
<evidence type="ECO:0000256" key="3">
    <source>
        <dbReference type="ARBA" id="ARBA00022692"/>
    </source>
</evidence>
<feature type="region of interest" description="Disordered" evidence="10">
    <location>
        <begin position="611"/>
        <end position="631"/>
    </location>
</feature>
<feature type="region of interest" description="Disordered" evidence="10">
    <location>
        <begin position="775"/>
        <end position="823"/>
    </location>
</feature>
<dbReference type="Gene3D" id="1.10.287.630">
    <property type="entry name" value="Helix hairpin bin"/>
    <property type="match status" value="1"/>
</dbReference>
<evidence type="ECO:0000256" key="4">
    <source>
        <dbReference type="ARBA" id="ARBA00022989"/>
    </source>
</evidence>
<dbReference type="InterPro" id="IPR018488">
    <property type="entry name" value="cNMP-bd_CS"/>
</dbReference>
<feature type="region of interest" description="Disordered" evidence="10">
    <location>
        <begin position="645"/>
        <end position="709"/>
    </location>
</feature>
<dbReference type="GO" id="GO:0044877">
    <property type="term" value="F:protein-containing complex binding"/>
    <property type="evidence" value="ECO:0007669"/>
    <property type="project" value="TreeGrafter"/>
</dbReference>
<feature type="region of interest" description="Disordered" evidence="10">
    <location>
        <begin position="998"/>
        <end position="1019"/>
    </location>
</feature>
<dbReference type="Gene3D" id="1.10.287.70">
    <property type="match status" value="1"/>
</dbReference>
<feature type="coiled-coil region" evidence="9">
    <location>
        <begin position="1164"/>
        <end position="1198"/>
    </location>
</feature>
<feature type="compositionally biased region" description="Basic residues" evidence="10">
    <location>
        <begin position="120"/>
        <end position="130"/>
    </location>
</feature>
<feature type="transmembrane region" description="Helical" evidence="11">
    <location>
        <begin position="140"/>
        <end position="161"/>
    </location>
</feature>
<evidence type="ECO:0000256" key="1">
    <source>
        <dbReference type="ARBA" id="ARBA00004141"/>
    </source>
</evidence>
<feature type="region of interest" description="Disordered" evidence="10">
    <location>
        <begin position="725"/>
        <end position="758"/>
    </location>
</feature>
<feature type="compositionally biased region" description="Low complexity" evidence="10">
    <location>
        <begin position="789"/>
        <end position="820"/>
    </location>
</feature>
<sequence length="1319" mass="149210">MYLSIKRQDRDEQFNSGKKDKDDHHRQKEGGKAASQSWKNLKAVMAYYHSLRKIKRTKSNQRWMKLRTTVQISSAMQKKPPLKREDSFLKRFSSRQIPETQETVEDTGSEGPGGDNQTAPRRRRRPRKQPRTVVNPDENFYFYWLLVLTVCVLYNMWTLIVRQSFPELQTMVSNFWLSCDSLSDLVFLLDLLVQLRTGYLEQGLMVYDSKKLACHYLRSRAFLLDLAALCPLDLLQIRLGPQPLLRCPRFLKVYRAVNYYYMVESRTVWPNLWRVINLIHILLILAHWFGCFYFLLSEAEGFQGDWVYPYRPGDYATLTRKYLGSLYWSTLTLTTIGDLPTPETNAEKTNSVDGPRSLPRRGVKSRLLQFNTNDGYIFTIVSYLIGVFIFATIVGQVGNVITNRNANRLEFERLLDGAKTYMRHHKVPGGMKRRVLRWYDYSWSRGRIQGGGDINTALGLLPDKLKTELALHVNLSVLKKVTIFQECQPEFLRDLVLKMKAYIFTPGDSICRKGEVAREMFIIADGILEVISEQGKVLTTMKAGDFFGEIGILNLDGLNKRTADVRSVGYSELFSLSREDVLAAMKDYPEAQEILQALGRKRLMEVKASARNPPHHKEHHHGIPHVPDPKGLVDKIKNEAKGLRNALKKSRTHRKSDESLELQPLHTPINNNNKGTLKRMSRVKSHDLSQEEGDKKEQPASEPVISPLGAGLPLLQRLRLLKEKQENEERAKSATSPILSPSSSVKSPPPIPEDTSEALGAGLPLLQRILMLKAKEGTTKEEKPKVIKSGSSSNPTSPTPQTATTSIVSRGSFSKGSSSSCTKVTNNKLSFRERLKFHSSAPKDASVTDVKEPSISASDSVSETDKNEPPWSKLKKAAISRDSSDPSTSAPPSKESATTVSVSEQPVQQKPKPKLILTAKTKQYRSIDDLSPEYGGLPFVKKLKILNERQKLEELETVMKTRSFSLDIPDTAAIEMDTLTRSHSEGSKMHHDKNLLATPLTPSELHSSNESNETPERRNLRSILKKLSEETTQLEPQTASMPKKIDSTEFRKLMRAPTIEGYAARHSKLAKSVTFNRDTLQSPPNSAVLMGSPSLFTFVNSPTDKNELGPEQIQILPNKANNQVKLIKNTLDDEQQYFTDLLIAIKQVMSAHLHDLQQKFHQRFEKLEEEVRSRDEIIDQLKAHISELEKNAEDSITESFETVVGKDHQSWEDTSHEEAEEIQELPQHPLTPLHVWKPPGPENIVLDIDSTTDTDSEVGDSSEPGECDSGDFENSSTNWEIEMLAAQMREKRSASLDHNTAKPLRKRFTRGGSAEARND</sequence>
<dbReference type="EMBL" id="QDEB01025346">
    <property type="protein sequence ID" value="RZC40524.1"/>
    <property type="molecule type" value="Genomic_DNA"/>
</dbReference>
<dbReference type="InterPro" id="IPR018490">
    <property type="entry name" value="cNMP-bd_dom_sf"/>
</dbReference>
<feature type="compositionally biased region" description="Basic and acidic residues" evidence="10">
    <location>
        <begin position="684"/>
        <end position="699"/>
    </location>
</feature>
<dbReference type="SMART" id="SM00100">
    <property type="entry name" value="cNMP"/>
    <property type="match status" value="1"/>
</dbReference>
<dbReference type="InterPro" id="IPR000595">
    <property type="entry name" value="cNMP-bd_dom"/>
</dbReference>
<keyword evidence="4 11" id="KW-1133">Transmembrane helix</keyword>
<dbReference type="PROSITE" id="PS00888">
    <property type="entry name" value="CNMP_BINDING_1"/>
    <property type="match status" value="1"/>
</dbReference>
<dbReference type="FunFam" id="1.10.287.630:FF:000004">
    <property type="entry name" value="Cyclic nucleotide-gated olfactory channel"/>
    <property type="match status" value="1"/>
</dbReference>
<dbReference type="GO" id="GO:0016020">
    <property type="term" value="C:membrane"/>
    <property type="evidence" value="ECO:0007669"/>
    <property type="project" value="UniProtKB-SubCell"/>
</dbReference>
<feature type="transmembrane region" description="Helical" evidence="11">
    <location>
        <begin position="376"/>
        <end position="398"/>
    </location>
</feature>
<feature type="compositionally biased region" description="Low complexity" evidence="10">
    <location>
        <begin position="736"/>
        <end position="746"/>
    </location>
</feature>
<protein>
    <recommendedName>
        <fullName evidence="12">Cyclic nucleotide-binding domain-containing protein</fullName>
    </recommendedName>
</protein>
<dbReference type="InterPro" id="IPR014710">
    <property type="entry name" value="RmlC-like_jellyroll"/>
</dbReference>
<dbReference type="PANTHER" id="PTHR45638:SF7">
    <property type="entry name" value="CYCLIC NUCLEOTIDE-GATED ION CHANNEL-LIKE, ISOFORM E"/>
    <property type="match status" value="1"/>
</dbReference>
<evidence type="ECO:0000259" key="12">
    <source>
        <dbReference type="PROSITE" id="PS50042"/>
    </source>
</evidence>
<evidence type="ECO:0000256" key="11">
    <source>
        <dbReference type="SAM" id="Phobius"/>
    </source>
</evidence>
<evidence type="ECO:0000313" key="14">
    <source>
        <dbReference type="Proteomes" id="UP000292052"/>
    </source>
</evidence>
<organism evidence="13 14">
    <name type="scientific">Asbolus verrucosus</name>
    <name type="common">Desert ironclad beetle</name>
    <dbReference type="NCBI Taxonomy" id="1661398"/>
    <lineage>
        <taxon>Eukaryota</taxon>
        <taxon>Metazoa</taxon>
        <taxon>Ecdysozoa</taxon>
        <taxon>Arthropoda</taxon>
        <taxon>Hexapoda</taxon>
        <taxon>Insecta</taxon>
        <taxon>Pterygota</taxon>
        <taxon>Neoptera</taxon>
        <taxon>Endopterygota</taxon>
        <taxon>Coleoptera</taxon>
        <taxon>Polyphaga</taxon>
        <taxon>Cucujiformia</taxon>
        <taxon>Tenebrionidae</taxon>
        <taxon>Pimeliinae</taxon>
        <taxon>Asbolus</taxon>
    </lineage>
</organism>
<accession>A0A482W5Z4</accession>
<feature type="compositionally biased region" description="Acidic residues" evidence="10">
    <location>
        <begin position="1251"/>
        <end position="1271"/>
    </location>
</feature>
<evidence type="ECO:0000256" key="2">
    <source>
        <dbReference type="ARBA" id="ARBA00022448"/>
    </source>
</evidence>
<evidence type="ECO:0000256" key="7">
    <source>
        <dbReference type="ARBA" id="ARBA00023286"/>
    </source>
</evidence>
<dbReference type="FunFam" id="1.10.287.70:FF:000126">
    <property type="entry name" value="Uncharacterized protein, isoform C"/>
    <property type="match status" value="1"/>
</dbReference>
<evidence type="ECO:0000256" key="5">
    <source>
        <dbReference type="ARBA" id="ARBA00023065"/>
    </source>
</evidence>
<evidence type="ECO:0000256" key="10">
    <source>
        <dbReference type="SAM" id="MobiDB-lite"/>
    </source>
</evidence>
<dbReference type="InterPro" id="IPR005821">
    <property type="entry name" value="Ion_trans_dom"/>
</dbReference>
<dbReference type="STRING" id="1661398.A0A482W5Z4"/>
<feature type="compositionally biased region" description="Basic residues" evidence="10">
    <location>
        <begin position="613"/>
        <end position="623"/>
    </location>
</feature>
<dbReference type="Pfam" id="PF00027">
    <property type="entry name" value="cNMP_binding"/>
    <property type="match status" value="1"/>
</dbReference>
<dbReference type="SUPFAM" id="SSF51206">
    <property type="entry name" value="cAMP-binding domain-like"/>
    <property type="match status" value="1"/>
</dbReference>
<keyword evidence="2" id="KW-0813">Transport</keyword>
<dbReference type="GO" id="GO:0005221">
    <property type="term" value="F:intracellularly cyclic nucleotide-activated monoatomic cation channel activity"/>
    <property type="evidence" value="ECO:0007669"/>
    <property type="project" value="InterPro"/>
</dbReference>
<keyword evidence="9" id="KW-0175">Coiled coil</keyword>
<dbReference type="CDD" id="cd00038">
    <property type="entry name" value="CAP_ED"/>
    <property type="match status" value="1"/>
</dbReference>
<keyword evidence="14" id="KW-1185">Reference proteome</keyword>
<dbReference type="PROSITE" id="PS50042">
    <property type="entry name" value="CNMP_BINDING_3"/>
    <property type="match status" value="1"/>
</dbReference>
<keyword evidence="6 11" id="KW-0472">Membrane</keyword>
<dbReference type="PROSITE" id="PS00889">
    <property type="entry name" value="CNMP_BINDING_2"/>
    <property type="match status" value="1"/>
</dbReference>
<feature type="region of interest" description="Disordered" evidence="10">
    <location>
        <begin position="98"/>
        <end position="131"/>
    </location>
</feature>
<feature type="transmembrane region" description="Helical" evidence="11">
    <location>
        <begin position="272"/>
        <end position="296"/>
    </location>
</feature>
<dbReference type="OrthoDB" id="421226at2759"/>
<feature type="compositionally biased region" description="Polar residues" evidence="10">
    <location>
        <begin position="1000"/>
        <end position="1012"/>
    </location>
</feature>
<evidence type="ECO:0000313" key="13">
    <source>
        <dbReference type="EMBL" id="RZC40524.1"/>
    </source>
</evidence>
<feature type="domain" description="Cyclic nucleotide-binding" evidence="12">
    <location>
        <begin position="483"/>
        <end position="579"/>
    </location>
</feature>
<reference evidence="13 14" key="1">
    <citation type="submission" date="2017-03" db="EMBL/GenBank/DDBJ databases">
        <title>Genome of the blue death feigning beetle - Asbolus verrucosus.</title>
        <authorList>
            <person name="Rider S.D."/>
        </authorList>
    </citation>
    <scope>NUCLEOTIDE SEQUENCE [LARGE SCALE GENOMIC DNA]</scope>
    <source>
        <strain evidence="13">Butters</strain>
        <tissue evidence="13">Head and leg muscle</tissue>
    </source>
</reference>
<dbReference type="SUPFAM" id="SSF81324">
    <property type="entry name" value="Voltage-gated potassium channels"/>
    <property type="match status" value="1"/>
</dbReference>
<keyword evidence="5" id="KW-0406">Ion transport</keyword>
<dbReference type="Proteomes" id="UP000292052">
    <property type="component" value="Unassembled WGS sequence"/>
</dbReference>
<dbReference type="InterPro" id="IPR050866">
    <property type="entry name" value="CNG_cation_channel"/>
</dbReference>
<feature type="region of interest" description="Disordered" evidence="10">
    <location>
        <begin position="1289"/>
        <end position="1319"/>
    </location>
</feature>
<comment type="subcellular location">
    <subcellularLocation>
        <location evidence="1">Membrane</location>
        <topology evidence="1">Multi-pass membrane protein</topology>
    </subcellularLocation>
</comment>
<dbReference type="Gene3D" id="2.60.120.10">
    <property type="entry name" value="Jelly Rolls"/>
    <property type="match status" value="1"/>
</dbReference>
<keyword evidence="7" id="KW-1071">Ligand-gated ion channel</keyword>
<proteinExistence type="predicted"/>
<feature type="region of interest" description="Disordered" evidence="10">
    <location>
        <begin position="1251"/>
        <end position="1275"/>
    </location>
</feature>
<feature type="compositionally biased region" description="Basic and acidic residues" evidence="10">
    <location>
        <begin position="775"/>
        <end position="785"/>
    </location>
</feature>
<dbReference type="Pfam" id="PF00520">
    <property type="entry name" value="Ion_trans"/>
    <property type="match status" value="1"/>
</dbReference>
<evidence type="ECO:0000256" key="6">
    <source>
        <dbReference type="ARBA" id="ARBA00023136"/>
    </source>
</evidence>
<feature type="compositionally biased region" description="Basic and acidic residues" evidence="10">
    <location>
        <begin position="1"/>
        <end position="31"/>
    </location>
</feature>
<evidence type="ECO:0000256" key="8">
    <source>
        <dbReference type="ARBA" id="ARBA00023303"/>
    </source>
</evidence>
<keyword evidence="3 11" id="KW-0812">Transmembrane</keyword>
<gene>
    <name evidence="13" type="ORF">BDFB_003925</name>
</gene>
<keyword evidence="8" id="KW-0407">Ion channel</keyword>
<feature type="compositionally biased region" description="Polar residues" evidence="10">
    <location>
        <begin position="895"/>
        <end position="908"/>
    </location>
</feature>
<comment type="caution">
    <text evidence="13">The sequence shown here is derived from an EMBL/GenBank/DDBJ whole genome shotgun (WGS) entry which is preliminary data.</text>
</comment>
<dbReference type="FunFam" id="2.60.120.10:FF:000058">
    <property type="entry name" value="Uncharacterized protein, isoform D"/>
    <property type="match status" value="1"/>
</dbReference>